<evidence type="ECO:0000256" key="2">
    <source>
        <dbReference type="ARBA" id="ARBA00022669"/>
    </source>
</evidence>
<keyword evidence="5" id="KW-0378">Hydrolase</keyword>
<evidence type="ECO:0000256" key="3">
    <source>
        <dbReference type="ARBA" id="ARBA00022723"/>
    </source>
</evidence>
<dbReference type="Pfam" id="PF00187">
    <property type="entry name" value="Chitin_bind_1"/>
    <property type="match status" value="2"/>
</dbReference>
<dbReference type="InterPro" id="IPR018371">
    <property type="entry name" value="Chitin-binding_1_CS"/>
</dbReference>
<proteinExistence type="predicted"/>
<reference evidence="13" key="1">
    <citation type="submission" date="2017-10" db="EMBL/GenBank/DDBJ databases">
        <authorList>
            <person name="Armitage A.D."/>
            <person name="Barbara D.J."/>
            <person name="Woodhall J.W."/>
            <person name="Sreenivasaprasad S."/>
            <person name="Lane C.R."/>
            <person name="Clarkson J.P."/>
            <person name="Harrison R.J."/>
        </authorList>
    </citation>
    <scope>NUCLEOTIDE SEQUENCE</scope>
    <source>
        <strain evidence="13">FERA 1164</strain>
        <strain evidence="14">FERA 635</strain>
    </source>
</reference>
<dbReference type="EMBL" id="PDXB01000040">
    <property type="protein sequence ID" value="RYN19869.1"/>
    <property type="molecule type" value="Genomic_DNA"/>
</dbReference>
<keyword evidence="4 10" id="KW-0732">Signal</keyword>
<feature type="signal peptide" evidence="10">
    <location>
        <begin position="1"/>
        <end position="24"/>
    </location>
</feature>
<keyword evidence="7" id="KW-0170">Cobalt</keyword>
<gene>
    <name evidence="13" type="ORF">AA0115_g10486</name>
    <name evidence="14" type="ORF">AA0119_g7454</name>
</gene>
<comment type="caution">
    <text evidence="8">Lacks conserved residue(s) required for the propagation of feature annotation.</text>
</comment>
<evidence type="ECO:0000256" key="9">
    <source>
        <dbReference type="SAM" id="MobiDB-lite"/>
    </source>
</evidence>
<dbReference type="PROSITE" id="PS00026">
    <property type="entry name" value="CHIT_BIND_I_1"/>
    <property type="match status" value="2"/>
</dbReference>
<comment type="cofactor">
    <cofactor evidence="1">
        <name>Co(2+)</name>
        <dbReference type="ChEBI" id="CHEBI:48828"/>
    </cofactor>
</comment>
<feature type="disulfide bond" evidence="8">
    <location>
        <begin position="407"/>
        <end position="421"/>
    </location>
</feature>
<keyword evidence="2 8" id="KW-0147">Chitin-binding</keyword>
<evidence type="ECO:0000313" key="13">
    <source>
        <dbReference type="EMBL" id="RYN19869.1"/>
    </source>
</evidence>
<dbReference type="Proteomes" id="UP000292340">
    <property type="component" value="Unassembled WGS sequence"/>
</dbReference>
<keyword evidence="8" id="KW-1015">Disulfide bond</keyword>
<dbReference type="InterPro" id="IPR002509">
    <property type="entry name" value="NODB_dom"/>
</dbReference>
<evidence type="ECO:0000313" key="14">
    <source>
        <dbReference type="EMBL" id="RYN97361.1"/>
    </source>
</evidence>
<accession>A0AB37W3Q9</accession>
<dbReference type="Gene3D" id="3.30.60.10">
    <property type="entry name" value="Endochitinase-like"/>
    <property type="match status" value="3"/>
</dbReference>
<dbReference type="Proteomes" id="UP000293195">
    <property type="component" value="Unassembled WGS sequence"/>
</dbReference>
<dbReference type="GO" id="GO:0008061">
    <property type="term" value="F:chitin binding"/>
    <property type="evidence" value="ECO:0007669"/>
    <property type="project" value="UniProtKB-UniRule"/>
</dbReference>
<sequence length="495" mass="51833">MSQGFGRVTGALSALAALVSLASAVPFGLQIYSCTTPGVIAPGFDDGPWIYSEDILNRMGAAGFKATWFINGANKGNIYDYNSTLQRMVSMGHQIGSHTWSHKDLATLTADGVRQEMTLLEDAMMNILGYFPYYMRPPFLSLNANALSVLKDLEYHVIIGDLNTKDWEYQSETGINTAKQLFIDGLDQGYTIVEAHDQEVWTHDELINYMISVVQSRGIKTVTVAECLGESSTSQWYRSVRQPKSTNTISSADAGPTVVYSLNGRCGNINAGNNMGWTCPPNGGRCCSKYGSCGSTSDYCAANVCQPAFGLCNPPISSSSYRDEASMTSGPAATNVPSSPAATNVPSSPAATNVPSSSFVFSNNTATATSPNTAATPLGPGSITPDNTCGNQGSGKNKGYICKTGSCCSKYGNCGTTADYCAATVCQSAFGRCDTASVRGSVSPDGTCGDVGKGNNAGYICKTGLCCSKYGNCGGTADYCAASKGCQSSFGSCTS</sequence>
<dbReference type="PROSITE" id="PS50941">
    <property type="entry name" value="CHIT_BIND_I_2"/>
    <property type="match status" value="3"/>
</dbReference>
<dbReference type="PROSITE" id="PS51677">
    <property type="entry name" value="NODB"/>
    <property type="match status" value="1"/>
</dbReference>
<dbReference type="Pfam" id="PF01522">
    <property type="entry name" value="Polysacc_deac_1"/>
    <property type="match status" value="1"/>
</dbReference>
<dbReference type="InterPro" id="IPR011330">
    <property type="entry name" value="Glyco_hydro/deAcase_b/a-brl"/>
</dbReference>
<dbReference type="GO" id="GO:0016810">
    <property type="term" value="F:hydrolase activity, acting on carbon-nitrogen (but not peptide) bonds"/>
    <property type="evidence" value="ECO:0007669"/>
    <property type="project" value="InterPro"/>
</dbReference>
<feature type="domain" description="Chitin-binding type-1" evidence="11">
    <location>
        <begin position="263"/>
        <end position="314"/>
    </location>
</feature>
<evidence type="ECO:0000256" key="5">
    <source>
        <dbReference type="ARBA" id="ARBA00022801"/>
    </source>
</evidence>
<comment type="caution">
    <text evidence="13">The sequence shown here is derived from an EMBL/GenBank/DDBJ whole genome shotgun (WGS) entry which is preliminary data.</text>
</comment>
<evidence type="ECO:0000256" key="6">
    <source>
        <dbReference type="ARBA" id="ARBA00023277"/>
    </source>
</evidence>
<name>A0AB37W3Q9_9PLEO</name>
<dbReference type="PANTHER" id="PTHR46471:SF2">
    <property type="entry name" value="CHITIN DEACETYLASE-RELATED"/>
    <property type="match status" value="1"/>
</dbReference>
<evidence type="ECO:0000256" key="4">
    <source>
        <dbReference type="ARBA" id="ARBA00022729"/>
    </source>
</evidence>
<evidence type="ECO:0000313" key="15">
    <source>
        <dbReference type="Proteomes" id="UP000292340"/>
    </source>
</evidence>
<feature type="region of interest" description="Disordered" evidence="9">
    <location>
        <begin position="323"/>
        <end position="349"/>
    </location>
</feature>
<keyword evidence="16" id="KW-1185">Reference proteome</keyword>
<dbReference type="SMART" id="SM00270">
    <property type="entry name" value="ChtBD1"/>
    <property type="match status" value="3"/>
</dbReference>
<feature type="disulfide bond" evidence="8">
    <location>
        <begin position="286"/>
        <end position="300"/>
    </location>
</feature>
<evidence type="ECO:0000256" key="1">
    <source>
        <dbReference type="ARBA" id="ARBA00001941"/>
    </source>
</evidence>
<feature type="disulfide bond" evidence="8">
    <location>
        <begin position="461"/>
        <end position="473"/>
    </location>
</feature>
<dbReference type="EMBL" id="PDXF01000029">
    <property type="protein sequence ID" value="RYN97361.1"/>
    <property type="molecule type" value="Genomic_DNA"/>
</dbReference>
<feature type="domain" description="Chitin-binding type-1" evidence="11">
    <location>
        <begin position="386"/>
        <end position="435"/>
    </location>
</feature>
<reference evidence="13 16" key="2">
    <citation type="journal article" date="2019" name="bioRxiv">
        <title>Genomics, evolutionary history and diagnostics of the Alternaria alternata species group including apple and Asian pear pathotypes.</title>
        <authorList>
            <person name="Armitage A.D."/>
            <person name="Cockerton H.M."/>
            <person name="Sreenivasaprasad S."/>
            <person name="Woodhall J.W."/>
            <person name="Lane C.R."/>
            <person name="Harrison R.J."/>
            <person name="Clarkson J.P."/>
        </authorList>
    </citation>
    <scope>NUCLEOTIDE SEQUENCE</scope>
    <source>
        <strain evidence="13">FERA 1164</strain>
        <strain evidence="16">FERA 635</strain>
    </source>
</reference>
<dbReference type="PANTHER" id="PTHR46471">
    <property type="entry name" value="CHITIN DEACETYLASE"/>
    <property type="match status" value="1"/>
</dbReference>
<protein>
    <recommendedName>
        <fullName evidence="17">Glycoside hydrolase/deacetylase</fullName>
    </recommendedName>
</protein>
<evidence type="ECO:0000313" key="16">
    <source>
        <dbReference type="Proteomes" id="UP000293195"/>
    </source>
</evidence>
<dbReference type="InterPro" id="IPR001002">
    <property type="entry name" value="Chitin-bd_1"/>
</dbReference>
<feature type="disulfide bond" evidence="8">
    <location>
        <begin position="402"/>
        <end position="414"/>
    </location>
</feature>
<evidence type="ECO:0000256" key="8">
    <source>
        <dbReference type="PROSITE-ProRule" id="PRU00261"/>
    </source>
</evidence>
<evidence type="ECO:0000256" key="10">
    <source>
        <dbReference type="SAM" id="SignalP"/>
    </source>
</evidence>
<dbReference type="Gene3D" id="3.20.20.370">
    <property type="entry name" value="Glycoside hydrolase/deacetylase"/>
    <property type="match status" value="1"/>
</dbReference>
<evidence type="ECO:0000259" key="11">
    <source>
        <dbReference type="PROSITE" id="PS50941"/>
    </source>
</evidence>
<keyword evidence="3" id="KW-0479">Metal-binding</keyword>
<evidence type="ECO:0008006" key="17">
    <source>
        <dbReference type="Google" id="ProtNLM"/>
    </source>
</evidence>
<evidence type="ECO:0000259" key="12">
    <source>
        <dbReference type="PROSITE" id="PS51677"/>
    </source>
</evidence>
<dbReference type="InterPro" id="IPR036861">
    <property type="entry name" value="Endochitinase-like_sf"/>
</dbReference>
<feature type="domain" description="Chitin-binding type-1" evidence="11">
    <location>
        <begin position="445"/>
        <end position="495"/>
    </location>
</feature>
<feature type="domain" description="NodB homology" evidence="12">
    <location>
        <begin position="38"/>
        <end position="222"/>
    </location>
</feature>
<keyword evidence="6" id="KW-0119">Carbohydrate metabolism</keyword>
<organism evidence="13 15">
    <name type="scientific">Alternaria tenuissima</name>
    <dbReference type="NCBI Taxonomy" id="119927"/>
    <lineage>
        <taxon>Eukaryota</taxon>
        <taxon>Fungi</taxon>
        <taxon>Dikarya</taxon>
        <taxon>Ascomycota</taxon>
        <taxon>Pezizomycotina</taxon>
        <taxon>Dothideomycetes</taxon>
        <taxon>Pleosporomycetidae</taxon>
        <taxon>Pleosporales</taxon>
        <taxon>Pleosporineae</taxon>
        <taxon>Pleosporaceae</taxon>
        <taxon>Alternaria</taxon>
        <taxon>Alternaria sect. Alternaria</taxon>
        <taxon>Alternaria alternata complex</taxon>
    </lineage>
</organism>
<feature type="disulfide bond" evidence="8">
    <location>
        <begin position="466"/>
        <end position="480"/>
    </location>
</feature>
<evidence type="ECO:0000256" key="7">
    <source>
        <dbReference type="ARBA" id="ARBA00023285"/>
    </source>
</evidence>
<dbReference type="AlphaFoldDB" id="A0AB37W3Q9"/>
<feature type="chain" id="PRO_5044269587" description="Glycoside hydrolase/deacetylase" evidence="10">
    <location>
        <begin position="25"/>
        <end position="495"/>
    </location>
</feature>
<dbReference type="SUPFAM" id="SSF88713">
    <property type="entry name" value="Glycoside hydrolase/deacetylase"/>
    <property type="match status" value="1"/>
</dbReference>
<dbReference type="CDD" id="cd10951">
    <property type="entry name" value="CE4_ClCDA_like"/>
    <property type="match status" value="1"/>
</dbReference>
<dbReference type="GO" id="GO:0046872">
    <property type="term" value="F:metal ion binding"/>
    <property type="evidence" value="ECO:0007669"/>
    <property type="project" value="UniProtKB-KW"/>
</dbReference>
<dbReference type="GO" id="GO:0005975">
    <property type="term" value="P:carbohydrate metabolic process"/>
    <property type="evidence" value="ECO:0007669"/>
    <property type="project" value="InterPro"/>
</dbReference>
<dbReference type="SUPFAM" id="SSF57016">
    <property type="entry name" value="Plant lectins/antimicrobial peptides"/>
    <property type="match status" value="3"/>
</dbReference>